<organism evidence="1">
    <name type="scientific">marine sediment metagenome</name>
    <dbReference type="NCBI Taxonomy" id="412755"/>
    <lineage>
        <taxon>unclassified sequences</taxon>
        <taxon>metagenomes</taxon>
        <taxon>ecological metagenomes</taxon>
    </lineage>
</organism>
<protein>
    <submittedName>
        <fullName evidence="1">Uncharacterized protein</fullName>
    </submittedName>
</protein>
<proteinExistence type="predicted"/>
<dbReference type="EMBL" id="LAZR01002603">
    <property type="protein sequence ID" value="KKN27939.1"/>
    <property type="molecule type" value="Genomic_DNA"/>
</dbReference>
<name>A0A0F9PCR6_9ZZZZ</name>
<evidence type="ECO:0000313" key="1">
    <source>
        <dbReference type="EMBL" id="KKN27939.1"/>
    </source>
</evidence>
<accession>A0A0F9PCR6</accession>
<dbReference type="AlphaFoldDB" id="A0A0F9PCR6"/>
<sequence>METLNVNRLREEAVTEARRELEAARTTEEKHYARLALQRALRAKG</sequence>
<reference evidence="1" key="1">
    <citation type="journal article" date="2015" name="Nature">
        <title>Complex archaea that bridge the gap between prokaryotes and eukaryotes.</title>
        <authorList>
            <person name="Spang A."/>
            <person name="Saw J.H."/>
            <person name="Jorgensen S.L."/>
            <person name="Zaremba-Niedzwiedzka K."/>
            <person name="Martijn J."/>
            <person name="Lind A.E."/>
            <person name="van Eijk R."/>
            <person name="Schleper C."/>
            <person name="Guy L."/>
            <person name="Ettema T.J."/>
        </authorList>
    </citation>
    <scope>NUCLEOTIDE SEQUENCE</scope>
</reference>
<comment type="caution">
    <text evidence="1">The sequence shown here is derived from an EMBL/GenBank/DDBJ whole genome shotgun (WGS) entry which is preliminary data.</text>
</comment>
<gene>
    <name evidence="1" type="ORF">LCGC14_0859290</name>
</gene>